<dbReference type="RefSeq" id="WP_038352325.1">
    <property type="nucleotide sequence ID" value="NZ_CP019962.1"/>
</dbReference>
<dbReference type="Pfam" id="PF00498">
    <property type="entry name" value="FHA"/>
    <property type="match status" value="1"/>
</dbReference>
<evidence type="ECO:0000256" key="1">
    <source>
        <dbReference type="SAM" id="MobiDB-lite"/>
    </source>
</evidence>
<dbReference type="AlphaFoldDB" id="A0AAC9W4K7"/>
<feature type="region of interest" description="Disordered" evidence="1">
    <location>
        <begin position="28"/>
        <end position="51"/>
    </location>
</feature>
<dbReference type="Proteomes" id="UP000192391">
    <property type="component" value="Chromosome"/>
</dbReference>
<protein>
    <recommendedName>
        <fullName evidence="2">FHA domain-containing protein</fullName>
    </recommendedName>
</protein>
<evidence type="ECO:0000313" key="4">
    <source>
        <dbReference type="Proteomes" id="UP000192391"/>
    </source>
</evidence>
<organism evidence="3 4">
    <name type="scientific">Eubacterium limosum</name>
    <dbReference type="NCBI Taxonomy" id="1736"/>
    <lineage>
        <taxon>Bacteria</taxon>
        <taxon>Bacillati</taxon>
        <taxon>Bacillota</taxon>
        <taxon>Clostridia</taxon>
        <taxon>Eubacteriales</taxon>
        <taxon>Eubacteriaceae</taxon>
        <taxon>Eubacterium</taxon>
    </lineage>
</organism>
<name>A0AAC9W4K7_EUBLI</name>
<dbReference type="Gene3D" id="2.60.200.20">
    <property type="match status" value="1"/>
</dbReference>
<reference evidence="4" key="1">
    <citation type="journal article" date="2017" name="Sci. Rep.">
        <title>Determination of the Genome and Primary Transcriptome of Syngas Fermenting Eubacterium limosum ATCC 8486.</title>
        <authorList>
            <person name="Song Y."/>
            <person name="Shin J."/>
            <person name="Jeong Y."/>
            <person name="Jin S."/>
            <person name="Lee J.K."/>
            <person name="Kim D.R."/>
            <person name="Kim S.C."/>
            <person name="Cho S."/>
            <person name="Cho B.K."/>
        </authorList>
    </citation>
    <scope>NUCLEOTIDE SEQUENCE [LARGE SCALE GENOMIC DNA]</scope>
    <source>
        <strain evidence="4">ATCC 8486</strain>
    </source>
</reference>
<dbReference type="EMBL" id="CP019962">
    <property type="protein sequence ID" value="ARD67018.1"/>
    <property type="molecule type" value="Genomic_DNA"/>
</dbReference>
<proteinExistence type="predicted"/>
<feature type="compositionally biased region" description="Basic and acidic residues" evidence="1">
    <location>
        <begin position="28"/>
        <end position="41"/>
    </location>
</feature>
<dbReference type="SUPFAM" id="SSF49879">
    <property type="entry name" value="SMAD/FHA domain"/>
    <property type="match status" value="1"/>
</dbReference>
<evidence type="ECO:0000313" key="3">
    <source>
        <dbReference type="EMBL" id="ARD67018.1"/>
    </source>
</evidence>
<sequence>MKITIEDKSFNVLCPPIFVPDIFKDKDHKSASEEHSSKRAPVDLPGAPDLGSFKEEEEAMLSEVYLSESEKKPDIKEKTEKRSIFHFFRRKKKRPKKELTEEIEFKPSDFKTTILDDDIPYLILKSRQSDVSDLVIFTDYYPIGRRIPDLQAFSYISKCHGLIYSTDRDHAYFGDCSQNTNRINGQPLNHMKYYELKEGDNLRLGQLEFIVEREKYEF</sequence>
<dbReference type="CDD" id="cd00060">
    <property type="entry name" value="FHA"/>
    <property type="match status" value="1"/>
</dbReference>
<accession>A0AAC9W4K7</accession>
<evidence type="ECO:0000259" key="2">
    <source>
        <dbReference type="Pfam" id="PF00498"/>
    </source>
</evidence>
<dbReference type="InterPro" id="IPR000253">
    <property type="entry name" value="FHA_dom"/>
</dbReference>
<dbReference type="InterPro" id="IPR008984">
    <property type="entry name" value="SMAD_FHA_dom_sf"/>
</dbReference>
<gene>
    <name evidence="3" type="ORF">B2M23_16420</name>
</gene>
<dbReference type="KEGG" id="elim:B2M23_16420"/>
<feature type="domain" description="FHA" evidence="2">
    <location>
        <begin position="153"/>
        <end position="205"/>
    </location>
</feature>